<evidence type="ECO:0000259" key="1">
    <source>
        <dbReference type="Pfam" id="PF08818"/>
    </source>
</evidence>
<accession>A0ABW4CWK8</accession>
<sequence>MTEITDYIDQAASNAQPQLRAMYQLLKTLLPTAQEKISYAKPTFYEEGRDLVYFGANAHDIALYPTSGPLSAIDQAKIAAYPHSKGAIRFAFDQPLPEALIAELVTLRLNGAAPAAPKRRPAVPVPPAIADALTEAGLSKAFASRPPYQRTDYLNWIAQAKRPATRAKRQAQMLAELKAGNVYMKMAWHPRKKQE</sequence>
<dbReference type="InterPro" id="IPR014922">
    <property type="entry name" value="YdhG-like"/>
</dbReference>
<dbReference type="SUPFAM" id="SSF159888">
    <property type="entry name" value="YdhG-like"/>
    <property type="match status" value="1"/>
</dbReference>
<feature type="domain" description="YdhG-like" evidence="1">
    <location>
        <begin position="16"/>
        <end position="106"/>
    </location>
</feature>
<dbReference type="EMBL" id="JBHTOK010000075">
    <property type="protein sequence ID" value="MFD1441787.1"/>
    <property type="molecule type" value="Genomic_DNA"/>
</dbReference>
<proteinExistence type="predicted"/>
<organism evidence="2 3">
    <name type="scientific">Lacticaseibacillus hegangensis</name>
    <dbReference type="NCBI Taxonomy" id="2486010"/>
    <lineage>
        <taxon>Bacteria</taxon>
        <taxon>Bacillati</taxon>
        <taxon>Bacillota</taxon>
        <taxon>Bacilli</taxon>
        <taxon>Lactobacillales</taxon>
        <taxon>Lactobacillaceae</taxon>
        <taxon>Lacticaseibacillus</taxon>
    </lineage>
</organism>
<evidence type="ECO:0000313" key="3">
    <source>
        <dbReference type="Proteomes" id="UP001597212"/>
    </source>
</evidence>
<comment type="caution">
    <text evidence="2">The sequence shown here is derived from an EMBL/GenBank/DDBJ whole genome shotgun (WGS) entry which is preliminary data.</text>
</comment>
<keyword evidence="3" id="KW-1185">Reference proteome</keyword>
<reference evidence="3" key="1">
    <citation type="journal article" date="2019" name="Int. J. Syst. Evol. Microbiol.">
        <title>The Global Catalogue of Microorganisms (GCM) 10K type strain sequencing project: providing services to taxonomists for standard genome sequencing and annotation.</title>
        <authorList>
            <consortium name="The Broad Institute Genomics Platform"/>
            <consortium name="The Broad Institute Genome Sequencing Center for Infectious Disease"/>
            <person name="Wu L."/>
            <person name="Ma J."/>
        </authorList>
    </citation>
    <scope>NUCLEOTIDE SEQUENCE [LARGE SCALE GENOMIC DNA]</scope>
    <source>
        <strain evidence="3">CCM 8912</strain>
    </source>
</reference>
<name>A0ABW4CWK8_9LACO</name>
<dbReference type="Pfam" id="PF13376">
    <property type="entry name" value="OmdA"/>
    <property type="match status" value="1"/>
</dbReference>
<dbReference type="Proteomes" id="UP001597212">
    <property type="component" value="Unassembled WGS sequence"/>
</dbReference>
<evidence type="ECO:0000313" key="2">
    <source>
        <dbReference type="EMBL" id="MFD1441787.1"/>
    </source>
</evidence>
<dbReference type="RefSeq" id="WP_225419355.1">
    <property type="nucleotide sequence ID" value="NZ_JBHTOK010000075.1"/>
</dbReference>
<dbReference type="Pfam" id="PF08818">
    <property type="entry name" value="DUF1801"/>
    <property type="match status" value="1"/>
</dbReference>
<dbReference type="Gene3D" id="3.90.1150.200">
    <property type="match status" value="1"/>
</dbReference>
<protein>
    <submittedName>
        <fullName evidence="2">YdeI/OmpD-associated family protein</fullName>
    </submittedName>
</protein>
<gene>
    <name evidence="2" type="ORF">ACFQ5K_10405</name>
</gene>